<dbReference type="InterPro" id="IPR000719">
    <property type="entry name" value="Prot_kinase_dom"/>
</dbReference>
<proteinExistence type="predicted"/>
<dbReference type="Gene3D" id="3.80.10.10">
    <property type="entry name" value="Ribonuclease Inhibitor"/>
    <property type="match status" value="1"/>
</dbReference>
<evidence type="ECO:0000256" key="2">
    <source>
        <dbReference type="SAM" id="Phobius"/>
    </source>
</evidence>
<feature type="domain" description="Protein kinase" evidence="4">
    <location>
        <begin position="428"/>
        <end position="668"/>
    </location>
</feature>
<evidence type="ECO:0000313" key="5">
    <source>
        <dbReference type="EMBL" id="KAF4036959.1"/>
    </source>
</evidence>
<keyword evidence="3" id="KW-0732">Signal</keyword>
<dbReference type="GO" id="GO:0004674">
    <property type="term" value="F:protein serine/threonine kinase activity"/>
    <property type="evidence" value="ECO:0007669"/>
    <property type="project" value="TreeGrafter"/>
</dbReference>
<dbReference type="Proteomes" id="UP000602510">
    <property type="component" value="Unassembled WGS sequence"/>
</dbReference>
<keyword evidence="2" id="KW-1133">Transmembrane helix</keyword>
<evidence type="ECO:0000259" key="4">
    <source>
        <dbReference type="PROSITE" id="PS50011"/>
    </source>
</evidence>
<dbReference type="InterPro" id="IPR032675">
    <property type="entry name" value="LRR_dom_sf"/>
</dbReference>
<evidence type="ECO:0000313" key="6">
    <source>
        <dbReference type="Proteomes" id="UP000602510"/>
    </source>
</evidence>
<keyword evidence="6" id="KW-1185">Reference proteome</keyword>
<keyword evidence="2" id="KW-0472">Membrane</keyword>
<keyword evidence="2" id="KW-0812">Transmembrane</keyword>
<dbReference type="EMBL" id="WSZM01000253">
    <property type="protein sequence ID" value="KAF4036959.1"/>
    <property type="molecule type" value="Genomic_DNA"/>
</dbReference>
<feature type="compositionally biased region" description="Low complexity" evidence="1">
    <location>
        <begin position="323"/>
        <end position="356"/>
    </location>
</feature>
<dbReference type="Gene3D" id="1.10.510.10">
    <property type="entry name" value="Transferase(Phosphotransferase) domain 1"/>
    <property type="match status" value="1"/>
</dbReference>
<gene>
    <name evidence="5" type="ORF">GN244_ATG10941</name>
</gene>
<dbReference type="InterPro" id="IPR001245">
    <property type="entry name" value="Ser-Thr/Tyr_kinase_cat_dom"/>
</dbReference>
<dbReference type="SUPFAM" id="SSF56112">
    <property type="entry name" value="Protein kinase-like (PK-like)"/>
    <property type="match status" value="1"/>
</dbReference>
<dbReference type="PROSITE" id="PS51257">
    <property type="entry name" value="PROKAR_LIPOPROTEIN"/>
    <property type="match status" value="1"/>
</dbReference>
<evidence type="ECO:0000256" key="3">
    <source>
        <dbReference type="SAM" id="SignalP"/>
    </source>
</evidence>
<keyword evidence="5" id="KW-0418">Kinase</keyword>
<dbReference type="Pfam" id="PF07714">
    <property type="entry name" value="PK_Tyr_Ser-Thr"/>
    <property type="match status" value="1"/>
</dbReference>
<dbReference type="PROSITE" id="PS50011">
    <property type="entry name" value="PROTEIN_KINASE_DOM"/>
    <property type="match status" value="1"/>
</dbReference>
<dbReference type="AlphaFoldDB" id="A0A833T529"/>
<dbReference type="InterPro" id="IPR011009">
    <property type="entry name" value="Kinase-like_dom_sf"/>
</dbReference>
<protein>
    <submittedName>
        <fullName evidence="5">Protein tyrosine kinase</fullName>
    </submittedName>
</protein>
<name>A0A833T529_PHYIN</name>
<feature type="region of interest" description="Disordered" evidence="1">
    <location>
        <begin position="323"/>
        <end position="361"/>
    </location>
</feature>
<sequence length="668" mass="73510">MRPTSIVLSLAMLSTKSTAAQVCSTAVNTLSTACGYDVCGAYEPCLAYNITDCSSTGSTGSSSCTTIAFGAYNSDPTQFVFIVSYHEHNDRDGIYATANNQMVVAIDQLTLSPQTTSVWIEGGDYRQINRGKVVELELADNLLTSQSQVTSVSLVTMDLSSRIYDMPKMMPNSITELSLSNSLLTKFPEFLSSLTNLLILHLNDSYITFVHSSVYWEKLTVMDLQRNSFTTFEGNFPGLTLPYLNDNNLTEIPEIVFTFQHLTNFRIHNNSLLTRSFTEAQITFLQRLDGLDLAESDFQSAADCSLSEQRVTGDRNVVVCVSNPSTTQASSPSSASTESSDSSAPSVPIAGVSHSSGSDDDDSSTSVSLLVSILIVVLVALTVTAIYYRNQRKKRDVEWCVQPHAQSFEEAASYVHLRSDNDLLALQVNHDDIHDIRVIGIVWLVRYRNSVLLASKRLREDTERAHAFDQEIKLVSRLDHPTIVSLIGAAWTTGSDIQALFELVENGHLSSYLSPSLPRYWTRVKLQLAVDVIEALVYIHAFTPPQVHRNLNSHNVLLTTDMPAKLTDVSALGSQSTNRWLAPEVISGTSDYEQAADIFAFGVLLAGFDTHMQPYEDAASSNDNTMDVLQMVASGNLRPVFSDTCPPIILELAKQYMSQEPCDHPPAL</sequence>
<dbReference type="InterPro" id="IPR051681">
    <property type="entry name" value="Ser/Thr_Kinases-Pseudokinases"/>
</dbReference>
<evidence type="ECO:0000256" key="1">
    <source>
        <dbReference type="SAM" id="MobiDB-lite"/>
    </source>
</evidence>
<dbReference type="SUPFAM" id="SSF52058">
    <property type="entry name" value="L domain-like"/>
    <property type="match status" value="1"/>
</dbReference>
<feature type="chain" id="PRO_5032519431" evidence="3">
    <location>
        <begin position="20"/>
        <end position="668"/>
    </location>
</feature>
<organism evidence="5 6">
    <name type="scientific">Phytophthora infestans</name>
    <name type="common">Potato late blight agent</name>
    <name type="synonym">Botrytis infestans</name>
    <dbReference type="NCBI Taxonomy" id="4787"/>
    <lineage>
        <taxon>Eukaryota</taxon>
        <taxon>Sar</taxon>
        <taxon>Stramenopiles</taxon>
        <taxon>Oomycota</taxon>
        <taxon>Peronosporomycetes</taxon>
        <taxon>Peronosporales</taxon>
        <taxon>Peronosporaceae</taxon>
        <taxon>Phytophthora</taxon>
    </lineage>
</organism>
<dbReference type="GO" id="GO:0005524">
    <property type="term" value="F:ATP binding"/>
    <property type="evidence" value="ECO:0007669"/>
    <property type="project" value="InterPro"/>
</dbReference>
<reference evidence="5" key="1">
    <citation type="submission" date="2020-04" db="EMBL/GenBank/DDBJ databases">
        <title>Hybrid Assembly of Korean Phytophthora infestans isolates.</title>
        <authorList>
            <person name="Prokchorchik M."/>
            <person name="Lee Y."/>
            <person name="Seo J."/>
            <person name="Cho J.-H."/>
            <person name="Park Y.-E."/>
            <person name="Jang D.-C."/>
            <person name="Im J.-S."/>
            <person name="Choi J.-G."/>
            <person name="Park H.-J."/>
            <person name="Lee G.-B."/>
            <person name="Lee Y.-G."/>
            <person name="Hong S.-Y."/>
            <person name="Cho K."/>
            <person name="Sohn K.H."/>
        </authorList>
    </citation>
    <scope>NUCLEOTIDE SEQUENCE</scope>
    <source>
        <strain evidence="5">KR_1_A1</strain>
    </source>
</reference>
<accession>A0A833T529</accession>
<keyword evidence="5" id="KW-0808">Transferase</keyword>
<dbReference type="PANTHER" id="PTHR44329:SF214">
    <property type="entry name" value="PROTEIN KINASE DOMAIN-CONTAINING PROTEIN"/>
    <property type="match status" value="1"/>
</dbReference>
<comment type="caution">
    <text evidence="5">The sequence shown here is derived from an EMBL/GenBank/DDBJ whole genome shotgun (WGS) entry which is preliminary data.</text>
</comment>
<dbReference type="PANTHER" id="PTHR44329">
    <property type="entry name" value="SERINE/THREONINE-PROTEIN KINASE TNNI3K-RELATED"/>
    <property type="match status" value="1"/>
</dbReference>
<feature type="transmembrane region" description="Helical" evidence="2">
    <location>
        <begin position="367"/>
        <end position="388"/>
    </location>
</feature>
<feature type="signal peptide" evidence="3">
    <location>
        <begin position="1"/>
        <end position="19"/>
    </location>
</feature>